<organism evidence="2 3">
    <name type="scientific">Gonium pectorale</name>
    <name type="common">Green alga</name>
    <dbReference type="NCBI Taxonomy" id="33097"/>
    <lineage>
        <taxon>Eukaryota</taxon>
        <taxon>Viridiplantae</taxon>
        <taxon>Chlorophyta</taxon>
        <taxon>core chlorophytes</taxon>
        <taxon>Chlorophyceae</taxon>
        <taxon>CS clade</taxon>
        <taxon>Chlamydomonadales</taxon>
        <taxon>Volvocaceae</taxon>
        <taxon>Gonium</taxon>
    </lineage>
</organism>
<proteinExistence type="predicted"/>
<dbReference type="Gene3D" id="3.40.30.10">
    <property type="entry name" value="Glutaredoxin"/>
    <property type="match status" value="1"/>
</dbReference>
<dbReference type="InterPro" id="IPR036249">
    <property type="entry name" value="Thioredoxin-like_sf"/>
</dbReference>
<dbReference type="EMBL" id="LSYV01000022">
    <property type="protein sequence ID" value="KXZ49519.1"/>
    <property type="molecule type" value="Genomic_DNA"/>
</dbReference>
<protein>
    <recommendedName>
        <fullName evidence="1">DSBA-like thioredoxin domain-containing protein</fullName>
    </recommendedName>
</protein>
<sequence>MAATKAKVIVEVTSDTVCPWCYVGKRRLERAMRTFADRADFTVVWRPYQLNPDAPKEGMDKLAYYNQKFGPARVAQMMPHMTKVFADEGLNYKVGGLTGNTLDSHRLIAWAEQFGAAKQNALVEELFQAYFCQEKYIGDRAVLLAAAAGAGLPADGAAAVLDDPQAHRAEVEQQIARARGIGGVPFFVVNKSYKMSGAQPPEDFEDLFDQICK</sequence>
<evidence type="ECO:0000259" key="1">
    <source>
        <dbReference type="Pfam" id="PF01323"/>
    </source>
</evidence>
<dbReference type="InterPro" id="IPR001853">
    <property type="entry name" value="DSBA-like_thioredoxin_dom"/>
</dbReference>
<dbReference type="CDD" id="cd03024">
    <property type="entry name" value="DsbA_FrnE"/>
    <property type="match status" value="1"/>
</dbReference>
<dbReference type="AlphaFoldDB" id="A0A150GIB4"/>
<dbReference type="PANTHER" id="PTHR13887:SF41">
    <property type="entry name" value="THIOREDOXIN SUPERFAMILY PROTEIN"/>
    <property type="match status" value="1"/>
</dbReference>
<accession>A0A150GIB4</accession>
<dbReference type="Pfam" id="PF01323">
    <property type="entry name" value="DSBA"/>
    <property type="match status" value="1"/>
</dbReference>
<name>A0A150GIB4_GONPE</name>
<feature type="domain" description="DSBA-like thioredoxin" evidence="1">
    <location>
        <begin position="10"/>
        <end position="207"/>
    </location>
</feature>
<dbReference type="GO" id="GO:0016491">
    <property type="term" value="F:oxidoreductase activity"/>
    <property type="evidence" value="ECO:0007669"/>
    <property type="project" value="InterPro"/>
</dbReference>
<dbReference type="Proteomes" id="UP000075714">
    <property type="component" value="Unassembled WGS sequence"/>
</dbReference>
<dbReference type="OrthoDB" id="1930760at2759"/>
<dbReference type="STRING" id="33097.A0A150GIB4"/>
<dbReference type="PANTHER" id="PTHR13887">
    <property type="entry name" value="GLUTATHIONE S-TRANSFERASE KAPPA"/>
    <property type="match status" value="1"/>
</dbReference>
<evidence type="ECO:0000313" key="3">
    <source>
        <dbReference type="Proteomes" id="UP000075714"/>
    </source>
</evidence>
<dbReference type="SUPFAM" id="SSF52833">
    <property type="entry name" value="Thioredoxin-like"/>
    <property type="match status" value="1"/>
</dbReference>
<gene>
    <name evidence="2" type="ORF">GPECTOR_21g745</name>
</gene>
<keyword evidence="3" id="KW-1185">Reference proteome</keyword>
<comment type="caution">
    <text evidence="2">The sequence shown here is derived from an EMBL/GenBank/DDBJ whole genome shotgun (WGS) entry which is preliminary data.</text>
</comment>
<evidence type="ECO:0000313" key="2">
    <source>
        <dbReference type="EMBL" id="KXZ49519.1"/>
    </source>
</evidence>
<reference evidence="3" key="1">
    <citation type="journal article" date="2016" name="Nat. Commun.">
        <title>The Gonium pectorale genome demonstrates co-option of cell cycle regulation during the evolution of multicellularity.</title>
        <authorList>
            <person name="Hanschen E.R."/>
            <person name="Marriage T.N."/>
            <person name="Ferris P.J."/>
            <person name="Hamaji T."/>
            <person name="Toyoda A."/>
            <person name="Fujiyama A."/>
            <person name="Neme R."/>
            <person name="Noguchi H."/>
            <person name="Minakuchi Y."/>
            <person name="Suzuki M."/>
            <person name="Kawai-Toyooka H."/>
            <person name="Smith D.R."/>
            <person name="Sparks H."/>
            <person name="Anderson J."/>
            <person name="Bakaric R."/>
            <person name="Luria V."/>
            <person name="Karger A."/>
            <person name="Kirschner M.W."/>
            <person name="Durand P.M."/>
            <person name="Michod R.E."/>
            <person name="Nozaki H."/>
            <person name="Olson B.J."/>
        </authorList>
    </citation>
    <scope>NUCLEOTIDE SEQUENCE [LARGE SCALE GENOMIC DNA]</scope>
    <source>
        <strain evidence="3">NIES-2863</strain>
    </source>
</reference>